<feature type="transmembrane region" description="Helical" evidence="1">
    <location>
        <begin position="109"/>
        <end position="130"/>
    </location>
</feature>
<dbReference type="Proteomes" id="UP001302274">
    <property type="component" value="Unassembled WGS sequence"/>
</dbReference>
<dbReference type="RefSeq" id="WP_323575516.1">
    <property type="nucleotide sequence ID" value="NZ_JAYGJQ010000001.1"/>
</dbReference>
<dbReference type="Gene3D" id="1.20.120.1630">
    <property type="match status" value="1"/>
</dbReference>
<comment type="caution">
    <text evidence="2">The sequence shown here is derived from an EMBL/GenBank/DDBJ whole genome shotgun (WGS) entry which is preliminary data.</text>
</comment>
<keyword evidence="1" id="KW-0812">Transmembrane</keyword>
<keyword evidence="1" id="KW-0472">Membrane</keyword>
<proteinExistence type="predicted"/>
<dbReference type="InterPro" id="IPR010721">
    <property type="entry name" value="UstE-like"/>
</dbReference>
<dbReference type="EMBL" id="JAYGJQ010000001">
    <property type="protein sequence ID" value="MEA9355878.1"/>
    <property type="molecule type" value="Genomic_DNA"/>
</dbReference>
<name>A0ABU5VS57_9BACT</name>
<protein>
    <submittedName>
        <fullName evidence="2">DUF1295 domain-containing protein</fullName>
    </submittedName>
</protein>
<feature type="transmembrane region" description="Helical" evidence="1">
    <location>
        <begin position="33"/>
        <end position="52"/>
    </location>
</feature>
<feature type="transmembrane region" description="Helical" evidence="1">
    <location>
        <begin position="136"/>
        <end position="158"/>
    </location>
</feature>
<feature type="transmembrane region" description="Helical" evidence="1">
    <location>
        <begin position="198"/>
        <end position="226"/>
    </location>
</feature>
<dbReference type="Pfam" id="PF06966">
    <property type="entry name" value="DUF1295"/>
    <property type="match status" value="1"/>
</dbReference>
<evidence type="ECO:0000313" key="2">
    <source>
        <dbReference type="EMBL" id="MEA9355878.1"/>
    </source>
</evidence>
<feature type="transmembrane region" description="Helical" evidence="1">
    <location>
        <begin position="6"/>
        <end position="26"/>
    </location>
</feature>
<keyword evidence="3" id="KW-1185">Reference proteome</keyword>
<gene>
    <name evidence="2" type="ORF">SHI21_06690</name>
</gene>
<accession>A0ABU5VS57</accession>
<keyword evidence="1" id="KW-1133">Transmembrane helix</keyword>
<evidence type="ECO:0000256" key="1">
    <source>
        <dbReference type="SAM" id="Phobius"/>
    </source>
</evidence>
<organism evidence="2 3">
    <name type="scientific">Bacteriovorax antarcticus</name>
    <dbReference type="NCBI Taxonomy" id="3088717"/>
    <lineage>
        <taxon>Bacteria</taxon>
        <taxon>Pseudomonadati</taxon>
        <taxon>Bdellovibrionota</taxon>
        <taxon>Bacteriovoracia</taxon>
        <taxon>Bacteriovoracales</taxon>
        <taxon>Bacteriovoracaceae</taxon>
        <taxon>Bacteriovorax</taxon>
    </lineage>
</organism>
<reference evidence="2 3" key="1">
    <citation type="submission" date="2023-11" db="EMBL/GenBank/DDBJ databases">
        <title>A Novel Polar Bacteriovorax (B. antarcticus) Isolated from the Biocrust in Antarctica.</title>
        <authorList>
            <person name="Mun W."/>
            <person name="Choi S.Y."/>
            <person name="Mitchell R.J."/>
        </authorList>
    </citation>
    <scope>NUCLEOTIDE SEQUENCE [LARGE SCALE GENOMIC DNA]</scope>
    <source>
        <strain evidence="2 3">PP10</strain>
    </source>
</reference>
<dbReference type="PANTHER" id="PTHR32251:SF23">
    <property type="entry name" value="3-OXO-5-ALPHA-STEROID 4-DEHYDROGENASE (DUF1295)"/>
    <property type="match status" value="1"/>
</dbReference>
<sequence length="264" mass="30803">MEWLALFGLALAVTIVVMFLSWLWAVKVNNFGLVDAVWAFCFLLQAIIFYIFSDGFATRKILLLAMIGLWSCRLGYFLTKRIYGHHPDEDTRYKHLRSEYKEKFKSRFLLFYFYQAISVSVLTLPFIFVFRNTTESISAFEIAGAIYWLVAVCGEAVADHQMSEFKKLSQSRPEMGKTCNIGLWKYSRHPNYFFESNIWWGFFIFMIGSGVFWGAYSAVIILLLLLKVTGVPPSEEQSLKTRGEEYRAYQRKTSMFIPWFPKQS</sequence>
<evidence type="ECO:0000313" key="3">
    <source>
        <dbReference type="Proteomes" id="UP001302274"/>
    </source>
</evidence>
<dbReference type="PANTHER" id="PTHR32251">
    <property type="entry name" value="3-OXO-5-ALPHA-STEROID 4-DEHYDROGENASE"/>
    <property type="match status" value="1"/>
</dbReference>
<dbReference type="PROSITE" id="PS50244">
    <property type="entry name" value="S5A_REDUCTASE"/>
    <property type="match status" value="1"/>
</dbReference>